<organism evidence="2 3">
    <name type="scientific">Phyllobacterium ifriqiyense</name>
    <dbReference type="NCBI Taxonomy" id="314238"/>
    <lineage>
        <taxon>Bacteria</taxon>
        <taxon>Pseudomonadati</taxon>
        <taxon>Pseudomonadota</taxon>
        <taxon>Alphaproteobacteria</taxon>
        <taxon>Hyphomicrobiales</taxon>
        <taxon>Phyllobacteriaceae</taxon>
        <taxon>Phyllobacterium</taxon>
    </lineage>
</organism>
<accession>A0ABU0S818</accession>
<name>A0ABU0S818_9HYPH</name>
<protein>
    <submittedName>
        <fullName evidence="2">Uncharacterized protein</fullName>
    </submittedName>
</protein>
<evidence type="ECO:0000313" key="2">
    <source>
        <dbReference type="EMBL" id="MDQ0996887.1"/>
    </source>
</evidence>
<feature type="region of interest" description="Disordered" evidence="1">
    <location>
        <begin position="1"/>
        <end position="20"/>
    </location>
</feature>
<dbReference type="EMBL" id="JAUSZT010000003">
    <property type="protein sequence ID" value="MDQ0996887.1"/>
    <property type="molecule type" value="Genomic_DNA"/>
</dbReference>
<dbReference type="RefSeq" id="WP_307280184.1">
    <property type="nucleotide sequence ID" value="NZ_JAUSZT010000003.1"/>
</dbReference>
<gene>
    <name evidence="2" type="ORF">QFZ34_002069</name>
</gene>
<reference evidence="2 3" key="1">
    <citation type="submission" date="2023-07" db="EMBL/GenBank/DDBJ databases">
        <title>Comparative genomics of wheat-associated soil bacteria to identify genetic determinants of phenazine resistance.</title>
        <authorList>
            <person name="Mouncey N."/>
        </authorList>
    </citation>
    <scope>NUCLEOTIDE SEQUENCE [LARGE SCALE GENOMIC DNA]</scope>
    <source>
        <strain evidence="2 3">W4I11</strain>
    </source>
</reference>
<keyword evidence="3" id="KW-1185">Reference proteome</keyword>
<dbReference type="Proteomes" id="UP001237780">
    <property type="component" value="Unassembled WGS sequence"/>
</dbReference>
<comment type="caution">
    <text evidence="2">The sequence shown here is derived from an EMBL/GenBank/DDBJ whole genome shotgun (WGS) entry which is preliminary data.</text>
</comment>
<proteinExistence type="predicted"/>
<sequence length="76" mass="8292">MFTIKQVVRSGQKSGKDDAVRLYEGRDPSLETGPSGNQQVTFQKDDGVYCSIDSGVVFVMNSTGKTVETFRLKGAE</sequence>
<evidence type="ECO:0000313" key="3">
    <source>
        <dbReference type="Proteomes" id="UP001237780"/>
    </source>
</evidence>
<evidence type="ECO:0000256" key="1">
    <source>
        <dbReference type="SAM" id="MobiDB-lite"/>
    </source>
</evidence>